<gene>
    <name evidence="3" type="primary">LOC107270976</name>
</gene>
<dbReference type="GeneID" id="107270976"/>
<evidence type="ECO:0000313" key="3">
    <source>
        <dbReference type="RefSeq" id="XP_015601978.1"/>
    </source>
</evidence>
<accession>A0AAJ7C517</accession>
<evidence type="ECO:0000256" key="1">
    <source>
        <dbReference type="SAM" id="Phobius"/>
    </source>
</evidence>
<proteinExistence type="predicted"/>
<dbReference type="Proteomes" id="UP000694920">
    <property type="component" value="Unplaced"/>
</dbReference>
<dbReference type="RefSeq" id="XP_015601978.1">
    <property type="nucleotide sequence ID" value="XM_015746492.2"/>
</dbReference>
<protein>
    <submittedName>
        <fullName evidence="3">Uncharacterized protein LOC107270976 isoform X2</fullName>
    </submittedName>
</protein>
<reference evidence="3" key="1">
    <citation type="submission" date="2025-08" db="UniProtKB">
        <authorList>
            <consortium name="RefSeq"/>
        </authorList>
    </citation>
    <scope>IDENTIFICATION</scope>
</reference>
<feature type="transmembrane region" description="Helical" evidence="1">
    <location>
        <begin position="6"/>
        <end position="26"/>
    </location>
</feature>
<keyword evidence="1" id="KW-0472">Membrane</keyword>
<sequence length="169" mass="20096">MNFQNLLVLVIVLVELAGMLDAYKYLRRYKYYRPRPRYRPRWHHPGRPKYYPRREPGYYNPRPYYRDYNTGLQNDYIGDDDYLDDDDDDSRIFRAGKKKVQIKVVKGAKPKLRIKIARDDNLTQLNITEADKLLGPEVSTNLKEIDDPLEEEWVPSNPVPSYPKFLRGA</sequence>
<organism evidence="2 3">
    <name type="scientific">Cephus cinctus</name>
    <name type="common">Wheat stem sawfly</name>
    <dbReference type="NCBI Taxonomy" id="211228"/>
    <lineage>
        <taxon>Eukaryota</taxon>
        <taxon>Metazoa</taxon>
        <taxon>Ecdysozoa</taxon>
        <taxon>Arthropoda</taxon>
        <taxon>Hexapoda</taxon>
        <taxon>Insecta</taxon>
        <taxon>Pterygota</taxon>
        <taxon>Neoptera</taxon>
        <taxon>Endopterygota</taxon>
        <taxon>Hymenoptera</taxon>
        <taxon>Cephoidea</taxon>
        <taxon>Cephidae</taxon>
        <taxon>Cephus</taxon>
    </lineage>
</organism>
<name>A0AAJ7C517_CEPCN</name>
<keyword evidence="1" id="KW-1133">Transmembrane helix</keyword>
<keyword evidence="2" id="KW-1185">Reference proteome</keyword>
<evidence type="ECO:0000313" key="2">
    <source>
        <dbReference type="Proteomes" id="UP000694920"/>
    </source>
</evidence>
<dbReference type="AlphaFoldDB" id="A0AAJ7C517"/>
<keyword evidence="1" id="KW-0812">Transmembrane</keyword>